<dbReference type="EMBL" id="CP009112">
    <property type="protein sequence ID" value="ANS32486.1"/>
    <property type="molecule type" value="Genomic_DNA"/>
</dbReference>
<feature type="DNA-binding region" description="H-T-H motif" evidence="4">
    <location>
        <begin position="33"/>
        <end position="52"/>
    </location>
</feature>
<evidence type="ECO:0000256" key="2">
    <source>
        <dbReference type="ARBA" id="ARBA00023125"/>
    </source>
</evidence>
<evidence type="ECO:0000256" key="3">
    <source>
        <dbReference type="ARBA" id="ARBA00023163"/>
    </source>
</evidence>
<evidence type="ECO:0000313" key="7">
    <source>
        <dbReference type="Proteomes" id="UP000186108"/>
    </source>
</evidence>
<keyword evidence="6" id="KW-0614">Plasmid</keyword>
<feature type="domain" description="HTH tetR-type" evidence="5">
    <location>
        <begin position="10"/>
        <end position="70"/>
    </location>
</feature>
<dbReference type="Proteomes" id="UP000186108">
    <property type="component" value="Plasmid pR1CP1"/>
</dbReference>
<dbReference type="Gene3D" id="1.10.10.60">
    <property type="entry name" value="Homeodomain-like"/>
    <property type="match status" value="1"/>
</dbReference>
<evidence type="ECO:0000259" key="5">
    <source>
        <dbReference type="PROSITE" id="PS50977"/>
    </source>
</evidence>
<dbReference type="Pfam" id="PF00440">
    <property type="entry name" value="TetR_N"/>
    <property type="match status" value="1"/>
</dbReference>
<accession>A0A1B1KIP4</accession>
<dbReference type="InterPro" id="IPR009057">
    <property type="entry name" value="Homeodomain-like_sf"/>
</dbReference>
<protein>
    <submittedName>
        <fullName evidence="6">TetR family transcriptional regulator</fullName>
    </submittedName>
</protein>
<evidence type="ECO:0000256" key="4">
    <source>
        <dbReference type="PROSITE-ProRule" id="PRU00335"/>
    </source>
</evidence>
<dbReference type="InterPro" id="IPR001647">
    <property type="entry name" value="HTH_TetR"/>
</dbReference>
<dbReference type="SUPFAM" id="SSF48498">
    <property type="entry name" value="Tetracyclin repressor-like, C-terminal domain"/>
    <property type="match status" value="1"/>
</dbReference>
<dbReference type="GO" id="GO:0003677">
    <property type="term" value="F:DNA binding"/>
    <property type="evidence" value="ECO:0007669"/>
    <property type="project" value="UniProtKB-UniRule"/>
</dbReference>
<sequence>MARYGSEHKAQTRARVVEAAGRRLKKDGIDGAGVSALMSDAGLTNGAFYAHFASKDELVAVVLADQLTKQLDALRALPDDGHSLQSYIEGYLSASHRDQRENGCPSAALLSEISRSKPIVQESFTDGLGAMIAVVASRTHIDDTATARTIAIGLMSSLIGTLQLSRAVSDPTLSNEILASGLTTAFRLIEK</sequence>
<gene>
    <name evidence="6" type="ORF">R1CP_39515</name>
</gene>
<keyword evidence="2 4" id="KW-0238">DNA-binding</keyword>
<dbReference type="InterPro" id="IPR036271">
    <property type="entry name" value="Tet_transcr_reg_TetR-rel_C_sf"/>
</dbReference>
<evidence type="ECO:0000313" key="6">
    <source>
        <dbReference type="EMBL" id="ANS32486.1"/>
    </source>
</evidence>
<dbReference type="PRINTS" id="PR00455">
    <property type="entry name" value="HTHTETR"/>
</dbReference>
<proteinExistence type="predicted"/>
<evidence type="ECO:0000256" key="1">
    <source>
        <dbReference type="ARBA" id="ARBA00023015"/>
    </source>
</evidence>
<dbReference type="SUPFAM" id="SSF46689">
    <property type="entry name" value="Homeodomain-like"/>
    <property type="match status" value="1"/>
</dbReference>
<reference evidence="6 7" key="1">
    <citation type="submission" date="2014-07" db="EMBL/GenBank/DDBJ databases">
        <authorList>
            <person name="Zhang J.E."/>
            <person name="Yang H."/>
            <person name="Guo J."/>
            <person name="Deng Z."/>
            <person name="Luo H."/>
            <person name="Luo M."/>
            <person name="Zhao B."/>
        </authorList>
    </citation>
    <scope>NUCLEOTIDE SEQUENCE [LARGE SCALE GENOMIC DNA]</scope>
    <source>
        <strain evidence="6 7">1CP</strain>
        <plasmid evidence="7">Plasmid pr1cp1</plasmid>
    </source>
</reference>
<name>A0A1B1KIP4_RHOOP</name>
<dbReference type="PROSITE" id="PS50977">
    <property type="entry name" value="HTH_TETR_2"/>
    <property type="match status" value="1"/>
</dbReference>
<dbReference type="PANTHER" id="PTHR47506:SF7">
    <property type="entry name" value="TRANSCRIPTIONAL REGULATORY PROTEIN"/>
    <property type="match status" value="1"/>
</dbReference>
<dbReference type="Gene3D" id="1.10.357.10">
    <property type="entry name" value="Tetracycline Repressor, domain 2"/>
    <property type="match status" value="1"/>
</dbReference>
<dbReference type="PATRIC" id="fig|37919.13.peg.8325"/>
<keyword evidence="3" id="KW-0804">Transcription</keyword>
<keyword evidence="1" id="KW-0805">Transcription regulation</keyword>
<organism evidence="6 7">
    <name type="scientific">Rhodococcus opacus</name>
    <name type="common">Nocardia opaca</name>
    <dbReference type="NCBI Taxonomy" id="37919"/>
    <lineage>
        <taxon>Bacteria</taxon>
        <taxon>Bacillati</taxon>
        <taxon>Actinomycetota</taxon>
        <taxon>Actinomycetes</taxon>
        <taxon>Mycobacteriales</taxon>
        <taxon>Nocardiaceae</taxon>
        <taxon>Rhodococcus</taxon>
    </lineage>
</organism>
<geneLocation type="plasmid" evidence="7">
    <name>pr1cp1</name>
</geneLocation>
<dbReference type="AlphaFoldDB" id="A0A1B1KIP4"/>
<dbReference type="PANTHER" id="PTHR47506">
    <property type="entry name" value="TRANSCRIPTIONAL REGULATORY PROTEIN"/>
    <property type="match status" value="1"/>
</dbReference>